<proteinExistence type="predicted"/>
<name>A0A7L0ZIA1_9PASS</name>
<evidence type="ECO:0000259" key="2">
    <source>
        <dbReference type="Pfam" id="PF02263"/>
    </source>
</evidence>
<dbReference type="EMBL" id="VXAY01001327">
    <property type="protein sequence ID" value="NXM25743.1"/>
    <property type="molecule type" value="Genomic_DNA"/>
</dbReference>
<protein>
    <submittedName>
        <fullName evidence="3">GBP7 protein</fullName>
    </submittedName>
</protein>
<accession>A0A7L0ZIA1</accession>
<evidence type="ECO:0000313" key="4">
    <source>
        <dbReference type="Proteomes" id="UP000564466"/>
    </source>
</evidence>
<feature type="non-terminal residue" evidence="3">
    <location>
        <position position="1"/>
    </location>
</feature>
<dbReference type="AlphaFoldDB" id="A0A7L0ZIA1"/>
<dbReference type="Pfam" id="PF02263">
    <property type="entry name" value="GBP"/>
    <property type="match status" value="1"/>
</dbReference>
<feature type="non-terminal residue" evidence="3">
    <location>
        <position position="109"/>
    </location>
</feature>
<sequence length="109" mass="12809">LQRDPKSSQWLLVLTLLLSSSLIHSSHGDIAQRDMDRLRCLSELRELIRYRASPERGPDLRDSDRFALFFPHFVWVVWNCARELKDEDGQGISEDEYLEQVLRLRPGED</sequence>
<feature type="signal peptide" evidence="1">
    <location>
        <begin position="1"/>
        <end position="28"/>
    </location>
</feature>
<keyword evidence="4" id="KW-1185">Reference proteome</keyword>
<feature type="chain" id="PRO_5029817844" evidence="1">
    <location>
        <begin position="29"/>
        <end position="109"/>
    </location>
</feature>
<reference evidence="3 4" key="1">
    <citation type="submission" date="2019-09" db="EMBL/GenBank/DDBJ databases">
        <title>Bird 10,000 Genomes (B10K) Project - Family phase.</title>
        <authorList>
            <person name="Zhang G."/>
        </authorList>
    </citation>
    <scope>NUCLEOTIDE SEQUENCE [LARGE SCALE GENOMIC DNA]</scope>
    <source>
        <strain evidence="3">B10K-DU-002-07</strain>
        <tissue evidence="3">Muscle</tissue>
    </source>
</reference>
<dbReference type="GO" id="GO:0005525">
    <property type="term" value="F:GTP binding"/>
    <property type="evidence" value="ECO:0007669"/>
    <property type="project" value="InterPro"/>
</dbReference>
<keyword evidence="1" id="KW-0732">Signal</keyword>
<comment type="caution">
    <text evidence="3">The sequence shown here is derived from an EMBL/GenBank/DDBJ whole genome shotgun (WGS) entry which is preliminary data.</text>
</comment>
<dbReference type="GO" id="GO:0003924">
    <property type="term" value="F:GTPase activity"/>
    <property type="evidence" value="ECO:0007669"/>
    <property type="project" value="InterPro"/>
</dbReference>
<dbReference type="InterPro" id="IPR027417">
    <property type="entry name" value="P-loop_NTPase"/>
</dbReference>
<dbReference type="PANTHER" id="PTHR10751">
    <property type="entry name" value="GUANYLATE BINDING PROTEIN"/>
    <property type="match status" value="1"/>
</dbReference>
<evidence type="ECO:0000313" key="3">
    <source>
        <dbReference type="EMBL" id="NXM25743.1"/>
    </source>
</evidence>
<organism evidence="3 4">
    <name type="scientific">Oxyruncus cristatus</name>
    <name type="common">sharpbill</name>
    <dbReference type="NCBI Taxonomy" id="114331"/>
    <lineage>
        <taxon>Eukaryota</taxon>
        <taxon>Metazoa</taxon>
        <taxon>Chordata</taxon>
        <taxon>Craniata</taxon>
        <taxon>Vertebrata</taxon>
        <taxon>Euteleostomi</taxon>
        <taxon>Archelosauria</taxon>
        <taxon>Archosauria</taxon>
        <taxon>Dinosauria</taxon>
        <taxon>Saurischia</taxon>
        <taxon>Theropoda</taxon>
        <taxon>Coelurosauria</taxon>
        <taxon>Aves</taxon>
        <taxon>Neognathae</taxon>
        <taxon>Neoaves</taxon>
        <taxon>Telluraves</taxon>
        <taxon>Australaves</taxon>
        <taxon>Passeriformes</taxon>
        <taxon>Cotingidae</taxon>
        <taxon>Oxyruncus</taxon>
    </lineage>
</organism>
<dbReference type="InterPro" id="IPR015894">
    <property type="entry name" value="Guanylate-bd_N"/>
</dbReference>
<dbReference type="Gene3D" id="3.40.50.300">
    <property type="entry name" value="P-loop containing nucleotide triphosphate hydrolases"/>
    <property type="match status" value="1"/>
</dbReference>
<gene>
    <name evidence="3" type="primary">Gbp7</name>
    <name evidence="3" type="ORF">OXYCRI_R11724</name>
</gene>
<dbReference type="Proteomes" id="UP000564466">
    <property type="component" value="Unassembled WGS sequence"/>
</dbReference>
<evidence type="ECO:0000256" key="1">
    <source>
        <dbReference type="SAM" id="SignalP"/>
    </source>
</evidence>
<feature type="domain" description="Guanylate-binding protein N-terminal" evidence="2">
    <location>
        <begin position="2"/>
        <end position="108"/>
    </location>
</feature>